<dbReference type="SUPFAM" id="SSF53756">
    <property type="entry name" value="UDP-Glycosyltransferase/glycogen phosphorylase"/>
    <property type="match status" value="1"/>
</dbReference>
<evidence type="ECO:0000313" key="2">
    <source>
        <dbReference type="EMBL" id="RAK29258.1"/>
    </source>
</evidence>
<dbReference type="Gene3D" id="3.40.50.2000">
    <property type="entry name" value="Glycogen Phosphorylase B"/>
    <property type="match status" value="4"/>
</dbReference>
<dbReference type="RefSeq" id="WP_245972942.1">
    <property type="nucleotide sequence ID" value="NZ_JACHWI010000003.1"/>
</dbReference>
<dbReference type="InterPro" id="IPR050194">
    <property type="entry name" value="Glycosyltransferase_grp1"/>
</dbReference>
<accession>A0A327ZAV4</accession>
<protein>
    <submittedName>
        <fullName evidence="2">Glycosyltransferase involved in cell wall biosynthesis</fullName>
    </submittedName>
</protein>
<reference evidence="2 3" key="1">
    <citation type="submission" date="2018-06" db="EMBL/GenBank/DDBJ databases">
        <title>Genomic Encyclopedia of Type Strains, Phase III (KMG-III): the genomes of soil and plant-associated and newly described type strains.</title>
        <authorList>
            <person name="Whitman W."/>
        </authorList>
    </citation>
    <scope>NUCLEOTIDE SEQUENCE [LARGE SCALE GENOMIC DNA]</scope>
    <source>
        <strain evidence="2 3">CGMCC 4.7090</strain>
    </source>
</reference>
<evidence type="ECO:0000313" key="3">
    <source>
        <dbReference type="Proteomes" id="UP000249341"/>
    </source>
</evidence>
<feature type="region of interest" description="Disordered" evidence="1">
    <location>
        <begin position="236"/>
        <end position="287"/>
    </location>
</feature>
<evidence type="ECO:0000256" key="1">
    <source>
        <dbReference type="SAM" id="MobiDB-lite"/>
    </source>
</evidence>
<name>A0A327ZAV4_9ACTN</name>
<gene>
    <name evidence="2" type="ORF">B0I29_11850</name>
</gene>
<dbReference type="AlphaFoldDB" id="A0A327ZAV4"/>
<dbReference type="PANTHER" id="PTHR45947:SF3">
    <property type="entry name" value="SULFOQUINOVOSYL TRANSFERASE SQD2"/>
    <property type="match status" value="1"/>
</dbReference>
<sequence>MRESAVPGDWPRPEAAARHAVAEILRAVPDGGTVLLDGLVACGIPEILEPHSDRLRLAILVHLPLSDETALSAEEAATLAALERRSLHLASLVIATSTEAAHRIERMHDLPDVHVAPPGVDPSPLAEPSPAGGRLLTVASLTHRKGQDVLVAALKQLTDLEWTCTLVGAGPAVPELIPNVHLPGPLTGAALDAAYAEADLFVLPSRAETYGMVVTEALARGLPVLATAVGGVPEALGTAPAPGHQQPGQPSPVHPGPSLLMPSHPAPGHPVPSHSAPDHLVPGLLIPPDDPDALARALRDWLTDPGLRDRWRAAARARRDTLTGWDETAQRLAAILSEPDTGEADRPVQHADQP</sequence>
<proteinExistence type="predicted"/>
<dbReference type="CDD" id="cd03801">
    <property type="entry name" value="GT4_PimA-like"/>
    <property type="match status" value="1"/>
</dbReference>
<dbReference type="PANTHER" id="PTHR45947">
    <property type="entry name" value="SULFOQUINOVOSYL TRANSFERASE SQD2"/>
    <property type="match status" value="1"/>
</dbReference>
<keyword evidence="2" id="KW-0808">Transferase</keyword>
<dbReference type="EMBL" id="QLMJ01000018">
    <property type="protein sequence ID" value="RAK29258.1"/>
    <property type="molecule type" value="Genomic_DNA"/>
</dbReference>
<dbReference type="Pfam" id="PF13692">
    <property type="entry name" value="Glyco_trans_1_4"/>
    <property type="match status" value="1"/>
</dbReference>
<keyword evidence="3" id="KW-1185">Reference proteome</keyword>
<dbReference type="GO" id="GO:0016757">
    <property type="term" value="F:glycosyltransferase activity"/>
    <property type="evidence" value="ECO:0007669"/>
    <property type="project" value="TreeGrafter"/>
</dbReference>
<organism evidence="2 3">
    <name type="scientific">Actinoplanes lutulentus</name>
    <dbReference type="NCBI Taxonomy" id="1287878"/>
    <lineage>
        <taxon>Bacteria</taxon>
        <taxon>Bacillati</taxon>
        <taxon>Actinomycetota</taxon>
        <taxon>Actinomycetes</taxon>
        <taxon>Micromonosporales</taxon>
        <taxon>Micromonosporaceae</taxon>
        <taxon>Actinoplanes</taxon>
    </lineage>
</organism>
<dbReference type="Proteomes" id="UP000249341">
    <property type="component" value="Unassembled WGS sequence"/>
</dbReference>
<comment type="caution">
    <text evidence="2">The sequence shown here is derived from an EMBL/GenBank/DDBJ whole genome shotgun (WGS) entry which is preliminary data.</text>
</comment>
<feature type="compositionally biased region" description="Low complexity" evidence="1">
    <location>
        <begin position="239"/>
        <end position="248"/>
    </location>
</feature>